<sequence length="258" mass="29261">MNIQLADKTVRIPRGIIEDILVKIDKFTVILDMGEDNSIPLILGRPFLATARTKIDVSAGELILCVVDESISLQALDSVRTSSSQGENINSINNHSVKPSFQEAPRNYTIEPDLSSHTNKEITHKERHLQIDDLDEWKTHFEKKLGIHEAEPAPFCGTNKFKIGDQVLLDKADPRIPPPNPNTNKEISFRVLKVFPYETVEISIPHGLTHGRGRVRMDTTDVRTDMAEIARHRTKNIFKLRAPTEHHGRAMRPWPTLF</sequence>
<keyword evidence="1" id="KW-0418">Kinase</keyword>
<proteinExistence type="predicted"/>
<keyword evidence="1" id="KW-0808">Transferase</keyword>
<evidence type="ECO:0000313" key="2">
    <source>
        <dbReference type="Proteomes" id="UP000325315"/>
    </source>
</evidence>
<accession>A0A5B6V992</accession>
<dbReference type="GO" id="GO:0016301">
    <property type="term" value="F:kinase activity"/>
    <property type="evidence" value="ECO:0007669"/>
    <property type="project" value="UniProtKB-KW"/>
</dbReference>
<protein>
    <submittedName>
        <fullName evidence="1">Protein kinase 2B, chloroplastic-like</fullName>
    </submittedName>
</protein>
<dbReference type="EMBL" id="SMMG02000007">
    <property type="protein sequence ID" value="KAA3465760.1"/>
    <property type="molecule type" value="Genomic_DNA"/>
</dbReference>
<evidence type="ECO:0000313" key="1">
    <source>
        <dbReference type="EMBL" id="KAA3465760.1"/>
    </source>
</evidence>
<keyword evidence="2" id="KW-1185">Reference proteome</keyword>
<name>A0A5B6V992_9ROSI</name>
<dbReference type="InterPro" id="IPR021109">
    <property type="entry name" value="Peptidase_aspartic_dom_sf"/>
</dbReference>
<dbReference type="PANTHER" id="PTHR33067:SF35">
    <property type="entry name" value="ASPARTIC PEPTIDASE DDI1-TYPE DOMAIN-CONTAINING PROTEIN"/>
    <property type="match status" value="1"/>
</dbReference>
<organism evidence="1 2">
    <name type="scientific">Gossypium australe</name>
    <dbReference type="NCBI Taxonomy" id="47621"/>
    <lineage>
        <taxon>Eukaryota</taxon>
        <taxon>Viridiplantae</taxon>
        <taxon>Streptophyta</taxon>
        <taxon>Embryophyta</taxon>
        <taxon>Tracheophyta</taxon>
        <taxon>Spermatophyta</taxon>
        <taxon>Magnoliopsida</taxon>
        <taxon>eudicotyledons</taxon>
        <taxon>Gunneridae</taxon>
        <taxon>Pentapetalae</taxon>
        <taxon>rosids</taxon>
        <taxon>malvids</taxon>
        <taxon>Malvales</taxon>
        <taxon>Malvaceae</taxon>
        <taxon>Malvoideae</taxon>
        <taxon>Gossypium</taxon>
    </lineage>
</organism>
<comment type="caution">
    <text evidence="1">The sequence shown here is derived from an EMBL/GenBank/DDBJ whole genome shotgun (WGS) entry which is preliminary data.</text>
</comment>
<dbReference type="OrthoDB" id="998961at2759"/>
<dbReference type="AlphaFoldDB" id="A0A5B6V992"/>
<gene>
    <name evidence="1" type="ORF">EPI10_000901</name>
</gene>
<dbReference type="Gene3D" id="2.40.70.10">
    <property type="entry name" value="Acid Proteases"/>
    <property type="match status" value="1"/>
</dbReference>
<dbReference type="Proteomes" id="UP000325315">
    <property type="component" value="Unassembled WGS sequence"/>
</dbReference>
<reference evidence="2" key="1">
    <citation type="journal article" date="2019" name="Plant Biotechnol. J.">
        <title>Genome sequencing of the Australian wild diploid species Gossypium australe highlights disease resistance and delayed gland morphogenesis.</title>
        <authorList>
            <person name="Cai Y."/>
            <person name="Cai X."/>
            <person name="Wang Q."/>
            <person name="Wang P."/>
            <person name="Zhang Y."/>
            <person name="Cai C."/>
            <person name="Xu Y."/>
            <person name="Wang K."/>
            <person name="Zhou Z."/>
            <person name="Wang C."/>
            <person name="Geng S."/>
            <person name="Li B."/>
            <person name="Dong Q."/>
            <person name="Hou Y."/>
            <person name="Wang H."/>
            <person name="Ai P."/>
            <person name="Liu Z."/>
            <person name="Yi F."/>
            <person name="Sun M."/>
            <person name="An G."/>
            <person name="Cheng J."/>
            <person name="Zhang Y."/>
            <person name="Shi Q."/>
            <person name="Xie Y."/>
            <person name="Shi X."/>
            <person name="Chang Y."/>
            <person name="Huang F."/>
            <person name="Chen Y."/>
            <person name="Hong S."/>
            <person name="Mi L."/>
            <person name="Sun Q."/>
            <person name="Zhang L."/>
            <person name="Zhou B."/>
            <person name="Peng R."/>
            <person name="Zhang X."/>
            <person name="Liu F."/>
        </authorList>
    </citation>
    <scope>NUCLEOTIDE SEQUENCE [LARGE SCALE GENOMIC DNA]</scope>
    <source>
        <strain evidence="2">cv. PA1801</strain>
    </source>
</reference>
<dbReference type="PANTHER" id="PTHR33067">
    <property type="entry name" value="RNA-DIRECTED DNA POLYMERASE-RELATED"/>
    <property type="match status" value="1"/>
</dbReference>